<keyword evidence="4 5" id="KW-0067">ATP-binding</keyword>
<dbReference type="InterPro" id="IPR008271">
    <property type="entry name" value="Ser/Thr_kinase_AS"/>
</dbReference>
<name>A0A8S0SJ13_OLEEU</name>
<evidence type="ECO:0000259" key="7">
    <source>
        <dbReference type="PROSITE" id="PS50011"/>
    </source>
</evidence>
<comment type="similarity">
    <text evidence="6">Belongs to the protein kinase superfamily.</text>
</comment>
<keyword evidence="9" id="KW-1185">Reference proteome</keyword>
<sequence length="411" mass="45516">MGFWSKVRILGAGSYGTVHLAAKVDPPLSVSTAAVKSATFPYSNWLKKEGEILFELRGCREIVQCFGEDTSIENNRGVYNLLLEYASGGSLVDLIKNYGGNMPESMVACYSYMLLKGLSHVHEKWFIHCDMKPANVLVFPSEDESIALGIHEPVTDIWSLGCIVVEMITGRRIWSTARNDGELFQQIGFGNPIPENISDIANDFLNKCLAKKHEQTWTADMLLNHPFIVKNLAALPPDFNDRVLLSQTNPFGNGIWASTNHLFTAPPKLQIPYLHQLRAPPSPLLLEIASVTQTPIGRYPFPGADGTKFSRGLTTHSIYYSDTLATNRMDPPSNENVKAAASLPIMSLECMLQPHSNSEDEDSEEELFHRLADDVTAGESILSVPVVSSTLYVNKRRHLDSVVVVILLLET</sequence>
<dbReference type="PANTHER" id="PTHR48011">
    <property type="entry name" value="CCR4-NOT TRANSCRIPTIONAL COMPLEX SUBUNIT CAF120-RELATED"/>
    <property type="match status" value="1"/>
</dbReference>
<evidence type="ECO:0000256" key="3">
    <source>
        <dbReference type="ARBA" id="ARBA00022777"/>
    </source>
</evidence>
<dbReference type="GO" id="GO:0005524">
    <property type="term" value="F:ATP binding"/>
    <property type="evidence" value="ECO:0007669"/>
    <property type="project" value="UniProtKB-UniRule"/>
</dbReference>
<dbReference type="InterPro" id="IPR000719">
    <property type="entry name" value="Prot_kinase_dom"/>
</dbReference>
<dbReference type="PANTHER" id="PTHR48011:SF18">
    <property type="entry name" value="MITOGEN-ACTIVATED PROTEIN KINASE KINASE KINASE 19-RELATED"/>
    <property type="match status" value="1"/>
</dbReference>
<dbReference type="SMART" id="SM00220">
    <property type="entry name" value="S_TKc"/>
    <property type="match status" value="1"/>
</dbReference>
<evidence type="ECO:0000313" key="9">
    <source>
        <dbReference type="Proteomes" id="UP000594638"/>
    </source>
</evidence>
<evidence type="ECO:0000256" key="2">
    <source>
        <dbReference type="ARBA" id="ARBA00022741"/>
    </source>
</evidence>
<dbReference type="InterPro" id="IPR052751">
    <property type="entry name" value="Plant_MAPKKK"/>
</dbReference>
<comment type="caution">
    <text evidence="8">The sequence shown here is derived from an EMBL/GenBank/DDBJ whole genome shotgun (WGS) entry which is preliminary data.</text>
</comment>
<evidence type="ECO:0000313" key="8">
    <source>
        <dbReference type="EMBL" id="CAA2991620.1"/>
    </source>
</evidence>
<evidence type="ECO:0000256" key="6">
    <source>
        <dbReference type="RuleBase" id="RU000304"/>
    </source>
</evidence>
<feature type="domain" description="Protein kinase" evidence="7">
    <location>
        <begin position="4"/>
        <end position="228"/>
    </location>
</feature>
<dbReference type="GO" id="GO:0004674">
    <property type="term" value="F:protein serine/threonine kinase activity"/>
    <property type="evidence" value="ECO:0007669"/>
    <property type="project" value="UniProtKB-KW"/>
</dbReference>
<gene>
    <name evidence="8" type="ORF">OLEA9_A115496</name>
</gene>
<dbReference type="Pfam" id="PF00069">
    <property type="entry name" value="Pkinase"/>
    <property type="match status" value="2"/>
</dbReference>
<dbReference type="Proteomes" id="UP000594638">
    <property type="component" value="Unassembled WGS sequence"/>
</dbReference>
<accession>A0A8S0SJ13</accession>
<dbReference type="EMBL" id="CACTIH010005426">
    <property type="protein sequence ID" value="CAA2991620.1"/>
    <property type="molecule type" value="Genomic_DNA"/>
</dbReference>
<evidence type="ECO:0000256" key="4">
    <source>
        <dbReference type="ARBA" id="ARBA00022840"/>
    </source>
</evidence>
<dbReference type="Gramene" id="OE9A115496T1">
    <property type="protein sequence ID" value="OE9A115496C1"/>
    <property type="gene ID" value="OE9A115496"/>
</dbReference>
<dbReference type="InterPro" id="IPR011009">
    <property type="entry name" value="Kinase-like_dom_sf"/>
</dbReference>
<evidence type="ECO:0000256" key="1">
    <source>
        <dbReference type="ARBA" id="ARBA00022679"/>
    </source>
</evidence>
<dbReference type="PROSITE" id="PS00107">
    <property type="entry name" value="PROTEIN_KINASE_ATP"/>
    <property type="match status" value="1"/>
</dbReference>
<dbReference type="PROSITE" id="PS00108">
    <property type="entry name" value="PROTEIN_KINASE_ST"/>
    <property type="match status" value="1"/>
</dbReference>
<dbReference type="GO" id="GO:0007165">
    <property type="term" value="P:signal transduction"/>
    <property type="evidence" value="ECO:0007669"/>
    <property type="project" value="TreeGrafter"/>
</dbReference>
<keyword evidence="6" id="KW-0723">Serine/threonine-protein kinase</keyword>
<dbReference type="AlphaFoldDB" id="A0A8S0SJ13"/>
<keyword evidence="1" id="KW-0808">Transferase</keyword>
<dbReference type="OrthoDB" id="25592at2759"/>
<keyword evidence="3 8" id="KW-0418">Kinase</keyword>
<keyword evidence="2 5" id="KW-0547">Nucleotide-binding</keyword>
<evidence type="ECO:0000256" key="5">
    <source>
        <dbReference type="PROSITE-ProRule" id="PRU10141"/>
    </source>
</evidence>
<dbReference type="InterPro" id="IPR017441">
    <property type="entry name" value="Protein_kinase_ATP_BS"/>
</dbReference>
<protein>
    <submittedName>
        <fullName evidence="8">Mitogen-activated kinase kinase kinase 18-like</fullName>
    </submittedName>
</protein>
<dbReference type="PROSITE" id="PS50011">
    <property type="entry name" value="PROTEIN_KINASE_DOM"/>
    <property type="match status" value="1"/>
</dbReference>
<dbReference type="Gene3D" id="3.30.200.20">
    <property type="entry name" value="Phosphorylase Kinase, domain 1"/>
    <property type="match status" value="1"/>
</dbReference>
<feature type="binding site" evidence="5">
    <location>
        <position position="36"/>
    </location>
    <ligand>
        <name>ATP</name>
        <dbReference type="ChEBI" id="CHEBI:30616"/>
    </ligand>
</feature>
<dbReference type="SUPFAM" id="SSF56112">
    <property type="entry name" value="Protein kinase-like (PK-like)"/>
    <property type="match status" value="1"/>
</dbReference>
<reference evidence="8 9" key="1">
    <citation type="submission" date="2019-12" db="EMBL/GenBank/DDBJ databases">
        <authorList>
            <person name="Alioto T."/>
            <person name="Alioto T."/>
            <person name="Gomez Garrido J."/>
        </authorList>
    </citation>
    <scope>NUCLEOTIDE SEQUENCE [LARGE SCALE GENOMIC DNA]</scope>
</reference>
<proteinExistence type="inferred from homology"/>
<organism evidence="8 9">
    <name type="scientific">Olea europaea subsp. europaea</name>
    <dbReference type="NCBI Taxonomy" id="158383"/>
    <lineage>
        <taxon>Eukaryota</taxon>
        <taxon>Viridiplantae</taxon>
        <taxon>Streptophyta</taxon>
        <taxon>Embryophyta</taxon>
        <taxon>Tracheophyta</taxon>
        <taxon>Spermatophyta</taxon>
        <taxon>Magnoliopsida</taxon>
        <taxon>eudicotyledons</taxon>
        <taxon>Gunneridae</taxon>
        <taxon>Pentapetalae</taxon>
        <taxon>asterids</taxon>
        <taxon>lamiids</taxon>
        <taxon>Lamiales</taxon>
        <taxon>Oleaceae</taxon>
        <taxon>Oleeae</taxon>
        <taxon>Olea</taxon>
    </lineage>
</organism>
<dbReference type="Gene3D" id="1.10.510.10">
    <property type="entry name" value="Transferase(Phosphotransferase) domain 1"/>
    <property type="match status" value="2"/>
</dbReference>